<evidence type="ECO:0000313" key="7">
    <source>
        <dbReference type="EMBL" id="KAK4410828.1"/>
    </source>
</evidence>
<evidence type="ECO:0000256" key="2">
    <source>
        <dbReference type="ARBA" id="ARBA00022737"/>
    </source>
</evidence>
<keyword evidence="2" id="KW-0677">Repeat</keyword>
<feature type="region of interest" description="Disordered" evidence="4">
    <location>
        <begin position="33"/>
        <end position="54"/>
    </location>
</feature>
<dbReference type="PROSITE" id="PS50294">
    <property type="entry name" value="WD_REPEATS_REGION"/>
    <property type="match status" value="1"/>
</dbReference>
<dbReference type="EMBL" id="JACGWL010000001">
    <property type="protein sequence ID" value="KAK4410828.1"/>
    <property type="molecule type" value="Genomic_DNA"/>
</dbReference>
<evidence type="ECO:0000256" key="3">
    <source>
        <dbReference type="PROSITE-ProRule" id="PRU00221"/>
    </source>
</evidence>
<reference evidence="7" key="1">
    <citation type="submission" date="2020-06" db="EMBL/GenBank/DDBJ databases">
        <authorList>
            <person name="Li T."/>
            <person name="Hu X."/>
            <person name="Zhang T."/>
            <person name="Song X."/>
            <person name="Zhang H."/>
            <person name="Dai N."/>
            <person name="Sheng W."/>
            <person name="Hou X."/>
            <person name="Wei L."/>
        </authorList>
    </citation>
    <scope>NUCLEOTIDE SEQUENCE</scope>
    <source>
        <strain evidence="7">K16</strain>
        <tissue evidence="7">Leaf</tissue>
    </source>
</reference>
<dbReference type="InterPro" id="IPR015943">
    <property type="entry name" value="WD40/YVTN_repeat-like_dom_sf"/>
</dbReference>
<dbReference type="PANTHER" id="PTHR19856">
    <property type="entry name" value="WD-REPEATCONTAINING PROTEIN WDR1"/>
    <property type="match status" value="1"/>
</dbReference>
<dbReference type="Gene3D" id="2.130.10.10">
    <property type="entry name" value="YVTN repeat-like/Quinoprotein amine dehydrogenase"/>
    <property type="match status" value="2"/>
</dbReference>
<dbReference type="Pfam" id="PF00400">
    <property type="entry name" value="WD40"/>
    <property type="match status" value="3"/>
</dbReference>
<feature type="repeat" description="WD" evidence="3">
    <location>
        <begin position="559"/>
        <end position="600"/>
    </location>
</feature>
<evidence type="ECO:0000256" key="5">
    <source>
        <dbReference type="SAM" id="SignalP"/>
    </source>
</evidence>
<dbReference type="PANTHER" id="PTHR19856:SF0">
    <property type="entry name" value="WD REPEAT-CONTAINING PROTEIN 1"/>
    <property type="match status" value="1"/>
</dbReference>
<dbReference type="SMART" id="SM00320">
    <property type="entry name" value="WD40"/>
    <property type="match status" value="9"/>
</dbReference>
<evidence type="ECO:0000313" key="8">
    <source>
        <dbReference type="Proteomes" id="UP001289374"/>
    </source>
</evidence>
<dbReference type="SUPFAM" id="SSF50978">
    <property type="entry name" value="WD40 repeat-like"/>
    <property type="match status" value="2"/>
</dbReference>
<dbReference type="GO" id="GO:0030042">
    <property type="term" value="P:actin filament depolymerization"/>
    <property type="evidence" value="ECO:0007669"/>
    <property type="project" value="TreeGrafter"/>
</dbReference>
<organism evidence="7 8">
    <name type="scientific">Sesamum angolense</name>
    <dbReference type="NCBI Taxonomy" id="2727404"/>
    <lineage>
        <taxon>Eukaryota</taxon>
        <taxon>Viridiplantae</taxon>
        <taxon>Streptophyta</taxon>
        <taxon>Embryophyta</taxon>
        <taxon>Tracheophyta</taxon>
        <taxon>Spermatophyta</taxon>
        <taxon>Magnoliopsida</taxon>
        <taxon>eudicotyledons</taxon>
        <taxon>Gunneridae</taxon>
        <taxon>Pentapetalae</taxon>
        <taxon>asterids</taxon>
        <taxon>lamiids</taxon>
        <taxon>Lamiales</taxon>
        <taxon>Pedaliaceae</taxon>
        <taxon>Sesamum</taxon>
    </lineage>
</organism>
<dbReference type="GO" id="GO:0030864">
    <property type="term" value="C:cortical actin cytoskeleton"/>
    <property type="evidence" value="ECO:0007669"/>
    <property type="project" value="TreeGrafter"/>
</dbReference>
<gene>
    <name evidence="7" type="ORF">Sango_0155800</name>
</gene>
<keyword evidence="8" id="KW-1185">Reference proteome</keyword>
<dbReference type="PROSITE" id="PS00678">
    <property type="entry name" value="WD_REPEATS_1"/>
    <property type="match status" value="1"/>
</dbReference>
<evidence type="ECO:0000259" key="6">
    <source>
        <dbReference type="Pfam" id="PF19160"/>
    </source>
</evidence>
<feature type="signal peptide" evidence="5">
    <location>
        <begin position="1"/>
        <end position="24"/>
    </location>
</feature>
<dbReference type="Proteomes" id="UP001289374">
    <property type="component" value="Unassembled WGS sequence"/>
</dbReference>
<dbReference type="FunFam" id="2.130.10.10:FF:000102">
    <property type="entry name" value="Actin-interacting protein 1"/>
    <property type="match status" value="1"/>
</dbReference>
<dbReference type="InterPro" id="IPR001680">
    <property type="entry name" value="WD40_rpt"/>
</dbReference>
<feature type="chain" id="PRO_5042292005" evidence="5">
    <location>
        <begin position="25"/>
        <end position="896"/>
    </location>
</feature>
<dbReference type="Pfam" id="PF19160">
    <property type="entry name" value="SPARK"/>
    <property type="match status" value="1"/>
</dbReference>
<feature type="repeat" description="WD" evidence="3">
    <location>
        <begin position="428"/>
        <end position="459"/>
    </location>
</feature>
<name>A0AAE1XFH9_9LAMI</name>
<dbReference type="GO" id="GO:0051015">
    <property type="term" value="F:actin filament binding"/>
    <property type="evidence" value="ECO:0007669"/>
    <property type="project" value="TreeGrafter"/>
</dbReference>
<comment type="caution">
    <text evidence="7">The sequence shown here is derived from an EMBL/GenBank/DDBJ whole genome shotgun (WGS) entry which is preliminary data.</text>
</comment>
<evidence type="ECO:0000256" key="4">
    <source>
        <dbReference type="SAM" id="MobiDB-lite"/>
    </source>
</evidence>
<reference evidence="7" key="2">
    <citation type="journal article" date="2024" name="Plant">
        <title>Genomic evolution and insights into agronomic trait innovations of Sesamum species.</title>
        <authorList>
            <person name="Miao H."/>
            <person name="Wang L."/>
            <person name="Qu L."/>
            <person name="Liu H."/>
            <person name="Sun Y."/>
            <person name="Le M."/>
            <person name="Wang Q."/>
            <person name="Wei S."/>
            <person name="Zheng Y."/>
            <person name="Lin W."/>
            <person name="Duan Y."/>
            <person name="Cao H."/>
            <person name="Xiong S."/>
            <person name="Wang X."/>
            <person name="Wei L."/>
            <person name="Li C."/>
            <person name="Ma Q."/>
            <person name="Ju M."/>
            <person name="Zhao R."/>
            <person name="Li G."/>
            <person name="Mu C."/>
            <person name="Tian Q."/>
            <person name="Mei H."/>
            <person name="Zhang T."/>
            <person name="Gao T."/>
            <person name="Zhang H."/>
        </authorList>
    </citation>
    <scope>NUCLEOTIDE SEQUENCE</scope>
    <source>
        <strain evidence="7">K16</strain>
    </source>
</reference>
<dbReference type="InterPro" id="IPR036322">
    <property type="entry name" value="WD40_repeat_dom_sf"/>
</dbReference>
<feature type="non-terminal residue" evidence="7">
    <location>
        <position position="896"/>
    </location>
</feature>
<keyword evidence="1 3" id="KW-0853">WD repeat</keyword>
<protein>
    <submittedName>
        <fullName evidence="7">Actin-interacting protein 1-2</fullName>
    </submittedName>
</protein>
<feature type="domain" description="SPARK" evidence="6">
    <location>
        <begin position="60"/>
        <end position="237"/>
    </location>
</feature>
<dbReference type="AlphaFoldDB" id="A0AAE1XFH9"/>
<sequence length="896" mass="97809">MFKPITFSFIYLFTTLFYLPAALPILPDPDPATVQTQTLHHPPPSPPATIPAFPEQSELSGCPLDLSEDLFHGVKSACGSKSHHKPDPNSYADQLHRSRCCPVLAAWLYSAYSKTGLRATTKAPPQTTPYDMPVLPDDSETCVDTLEKALDNRGIQLGRPNETCDVVYCYCGIRLHPFSCPEAFWVNSRGKLVGGEAVKKLERDCFNGGGGGGGLGGCSKCLNSLHLLNGDKSGRTNQTERTSKMHNQDCELMGLTWLLNKDRAAYIHTVSAVLRALMMNTEDASDPAFCSLNSDGMPLAVDSSEINSQSSSTILAIRLHQYFLPLSTLYMIIIFLFTRPSWARLMLTRFCVCCFEIKTVETKQSSTNLPEKKPDMPQLAETYACAPSTERGRGILISGDPKSNSILYCNGRSVIIRYLDRPLDVQVYGEHGYPATVARYSPNGEWIASGDVSGTVRIWGTHNEFVLKNEFRVLSGRIDDIQWSPDGQRIVASGDGKGKSLVRAFMWDSGSNVGDFDGHSRRALSCAFKPTRPFRIVTCGEDFLVNFYEGPPFKFKLSHRDHSNFVNCVRFSPDGNRFISVSSDKKGILYDAKTGDKIGELSSEMATKAAYMQLVGALIVLTVSADKSAKLWDISEDNNGVVKKTLTCPGSGGVDDMLVGCLWQNDHIVTVSLGGTIYLYSASDLDKAPIEFSGHIKNVSSLIVLKSEPKFMLSSSYDGVILKWVQGIGYSGKLERKVVSQIKCFAAVEEEIVSSGFDNKVWRFSLHGDQCGDGDCIDVGNQPKDLGLALLSPDLALVSVDTGVVLLRGSKVVSTIQLGFTVTASSVSPNGTEAIVGGEDGKLHVYSITGDTLKEEAVLEKHRGPITVIRYSPDVSMIASADANREAVVWDCASRE</sequence>
<dbReference type="InterPro" id="IPR019775">
    <property type="entry name" value="WD40_repeat_CS"/>
</dbReference>
<keyword evidence="5" id="KW-0732">Signal</keyword>
<accession>A0AAE1XFH9</accession>
<dbReference type="InterPro" id="IPR043891">
    <property type="entry name" value="SPARK"/>
</dbReference>
<feature type="repeat" description="WD" evidence="3">
    <location>
        <begin position="859"/>
        <end position="896"/>
    </location>
</feature>
<dbReference type="PROSITE" id="PS50082">
    <property type="entry name" value="WD_REPEATS_2"/>
    <property type="match status" value="3"/>
</dbReference>
<proteinExistence type="predicted"/>
<evidence type="ECO:0000256" key="1">
    <source>
        <dbReference type="ARBA" id="ARBA00022574"/>
    </source>
</evidence>